<dbReference type="EMBL" id="BKCJ010571424">
    <property type="protein sequence ID" value="GFB18907.1"/>
    <property type="molecule type" value="Genomic_DNA"/>
</dbReference>
<organism evidence="1">
    <name type="scientific">Tanacetum cinerariifolium</name>
    <name type="common">Dalmatian daisy</name>
    <name type="synonym">Chrysanthemum cinerariifolium</name>
    <dbReference type="NCBI Taxonomy" id="118510"/>
    <lineage>
        <taxon>Eukaryota</taxon>
        <taxon>Viridiplantae</taxon>
        <taxon>Streptophyta</taxon>
        <taxon>Embryophyta</taxon>
        <taxon>Tracheophyta</taxon>
        <taxon>Spermatophyta</taxon>
        <taxon>Magnoliopsida</taxon>
        <taxon>eudicotyledons</taxon>
        <taxon>Gunneridae</taxon>
        <taxon>Pentapetalae</taxon>
        <taxon>asterids</taxon>
        <taxon>campanulids</taxon>
        <taxon>Asterales</taxon>
        <taxon>Asteraceae</taxon>
        <taxon>Asteroideae</taxon>
        <taxon>Anthemideae</taxon>
        <taxon>Anthemidinae</taxon>
        <taxon>Tanacetum</taxon>
    </lineage>
</organism>
<name>A0A699KZS2_TANCI</name>
<protein>
    <submittedName>
        <fullName evidence="1">Uncharacterized protein</fullName>
    </submittedName>
</protein>
<evidence type="ECO:0000313" key="1">
    <source>
        <dbReference type="EMBL" id="GFB18907.1"/>
    </source>
</evidence>
<comment type="caution">
    <text evidence="1">The sequence shown here is derived from an EMBL/GenBank/DDBJ whole genome shotgun (WGS) entry which is preliminary data.</text>
</comment>
<gene>
    <name evidence="1" type="ORF">Tci_690878</name>
</gene>
<reference evidence="1" key="1">
    <citation type="journal article" date="2019" name="Sci. Rep.">
        <title>Draft genome of Tanacetum cinerariifolium, the natural source of mosquito coil.</title>
        <authorList>
            <person name="Yamashiro T."/>
            <person name="Shiraishi A."/>
            <person name="Satake H."/>
            <person name="Nakayama K."/>
        </authorList>
    </citation>
    <scope>NUCLEOTIDE SEQUENCE</scope>
</reference>
<sequence>REDEDHTDSVAEPNLRTIKALRMFVISSDSSHHSGTNVEEAEVDYLIRSFDPIMTTVTITTAIIDPTSVTKEKVVEPSLFGASSSLAGGVFSQILPAVIYFVTNGSRLKDGHICREMVDEFSPLKFFASVRGMKHDRLFTEYNVRAARQMSLSTDVWMRAEYNVKEKRRLKYVVESQGKLLKAREEEIRSRTRGILDPHLVYEFMIILMGSFHLEQQ</sequence>
<accession>A0A699KZS2</accession>
<feature type="non-terminal residue" evidence="1">
    <location>
        <position position="1"/>
    </location>
</feature>
<proteinExistence type="predicted"/>
<dbReference type="AlphaFoldDB" id="A0A699KZS2"/>